<name>A0AB39HVR8_9PSED</name>
<sequence>MDFLQPPDPPGAVHCLRCGTCVTEDEQRGGVCIDCQPAEDGEQSAFPVAANEYAGHGPSHGITIRDYFAAKAMNGICAHNDTWGLVEQEIADHAYRIADAMLAARVKP</sequence>
<organism evidence="1">
    <name type="scientific">Pseudomonas sp. Hg7Tf</name>
    <dbReference type="NCBI Taxonomy" id="3236988"/>
    <lineage>
        <taxon>Bacteria</taxon>
        <taxon>Pseudomonadati</taxon>
        <taxon>Pseudomonadota</taxon>
        <taxon>Gammaproteobacteria</taxon>
        <taxon>Pseudomonadales</taxon>
        <taxon>Pseudomonadaceae</taxon>
        <taxon>Pseudomonas</taxon>
    </lineage>
</organism>
<proteinExistence type="predicted"/>
<evidence type="ECO:0000313" key="1">
    <source>
        <dbReference type="EMBL" id="XDK34702.1"/>
    </source>
</evidence>
<accession>A0AB39HVR8</accession>
<dbReference type="EMBL" id="CP162607">
    <property type="protein sequence ID" value="XDK34702.1"/>
    <property type="molecule type" value="Genomic_DNA"/>
</dbReference>
<protein>
    <submittedName>
        <fullName evidence="1">Uncharacterized protein</fullName>
    </submittedName>
</protein>
<dbReference type="RefSeq" id="WP_280042021.1">
    <property type="nucleotide sequence ID" value="NZ_CP162607.1"/>
</dbReference>
<reference evidence="1" key="1">
    <citation type="submission" date="2024-07" db="EMBL/GenBank/DDBJ databases">
        <title>Identification and characteristics of a novel species of coltsfoot's symbiotic bacteria.</title>
        <authorList>
            <person name="Juszczyk A."/>
            <person name="Jasielczuk I."/>
            <person name="Gurgul A."/>
            <person name="Rogala M."/>
            <person name="Kowalczyk A."/>
            <person name="Szmatola T."/>
            <person name="Kosecka-Strojek M."/>
            <person name="Arent Z."/>
            <person name="Latowski D."/>
        </authorList>
    </citation>
    <scope>NUCLEOTIDE SEQUENCE</scope>
    <source>
        <strain evidence="1">Hg7Tf</strain>
    </source>
</reference>
<gene>
    <name evidence="1" type="ORF">AB4Y39_13260</name>
</gene>
<dbReference type="AlphaFoldDB" id="A0AB39HVR8"/>